<keyword evidence="6" id="KW-1185">Reference proteome</keyword>
<dbReference type="GO" id="GO:0003700">
    <property type="term" value="F:DNA-binding transcription factor activity"/>
    <property type="evidence" value="ECO:0007669"/>
    <property type="project" value="InterPro"/>
</dbReference>
<dbReference type="Pfam" id="PF12802">
    <property type="entry name" value="MarR_2"/>
    <property type="match status" value="1"/>
</dbReference>
<dbReference type="RefSeq" id="WP_203995910.1">
    <property type="nucleotide sequence ID" value="NZ_BOPG01000027.1"/>
</dbReference>
<evidence type="ECO:0000313" key="6">
    <source>
        <dbReference type="Proteomes" id="UP000612585"/>
    </source>
</evidence>
<organism evidence="5 6">
    <name type="scientific">Virgisporangium aurantiacum</name>
    <dbReference type="NCBI Taxonomy" id="175570"/>
    <lineage>
        <taxon>Bacteria</taxon>
        <taxon>Bacillati</taxon>
        <taxon>Actinomycetota</taxon>
        <taxon>Actinomycetes</taxon>
        <taxon>Micromonosporales</taxon>
        <taxon>Micromonosporaceae</taxon>
        <taxon>Virgisporangium</taxon>
    </lineage>
</organism>
<dbReference type="AlphaFoldDB" id="A0A8J3Z8K7"/>
<evidence type="ECO:0000256" key="1">
    <source>
        <dbReference type="ARBA" id="ARBA00023015"/>
    </source>
</evidence>
<evidence type="ECO:0000256" key="2">
    <source>
        <dbReference type="ARBA" id="ARBA00023125"/>
    </source>
</evidence>
<feature type="domain" description="HTH marR-type" evidence="4">
    <location>
        <begin position="9"/>
        <end position="141"/>
    </location>
</feature>
<evidence type="ECO:0000256" key="3">
    <source>
        <dbReference type="ARBA" id="ARBA00023163"/>
    </source>
</evidence>
<dbReference type="SMART" id="SM00347">
    <property type="entry name" value="HTH_MARR"/>
    <property type="match status" value="1"/>
</dbReference>
<proteinExistence type="predicted"/>
<evidence type="ECO:0000313" key="5">
    <source>
        <dbReference type="EMBL" id="GIJ56930.1"/>
    </source>
</evidence>
<gene>
    <name evidence="5" type="ORF">Vau01_044460</name>
</gene>
<dbReference type="PANTHER" id="PTHR33164">
    <property type="entry name" value="TRANSCRIPTIONAL REGULATOR, MARR FAMILY"/>
    <property type="match status" value="1"/>
</dbReference>
<evidence type="ECO:0000259" key="4">
    <source>
        <dbReference type="PROSITE" id="PS50995"/>
    </source>
</evidence>
<name>A0A8J3Z8K7_9ACTN</name>
<dbReference type="InterPro" id="IPR036390">
    <property type="entry name" value="WH_DNA-bd_sf"/>
</dbReference>
<dbReference type="PANTHER" id="PTHR33164:SF64">
    <property type="entry name" value="TRANSCRIPTIONAL REGULATOR SLYA"/>
    <property type="match status" value="1"/>
</dbReference>
<dbReference type="InterPro" id="IPR039422">
    <property type="entry name" value="MarR/SlyA-like"/>
</dbReference>
<reference evidence="5" key="1">
    <citation type="submission" date="2021-01" db="EMBL/GenBank/DDBJ databases">
        <title>Whole genome shotgun sequence of Virgisporangium aurantiacum NBRC 16421.</title>
        <authorList>
            <person name="Komaki H."/>
            <person name="Tamura T."/>
        </authorList>
    </citation>
    <scope>NUCLEOTIDE SEQUENCE</scope>
    <source>
        <strain evidence="5">NBRC 16421</strain>
    </source>
</reference>
<accession>A0A8J3Z8K7</accession>
<keyword evidence="1" id="KW-0805">Transcription regulation</keyword>
<dbReference type="InterPro" id="IPR000835">
    <property type="entry name" value="HTH_MarR-typ"/>
</dbReference>
<sequence>MGLAETGLRAHLAYLLTEAEREVNRGLGEALAGEGVTVEQWRILRALSDGRGHSMSDLAEAVLMPHPTLTKAVDRLVDGALVYRRQDVVDRRRVAVYLSDLGRDLIARLDRRTAEHHTAVERAYGPQRTERLMRELDALVRCLSA</sequence>
<protein>
    <submittedName>
        <fullName evidence="5">Transcriptional regulator</fullName>
    </submittedName>
</protein>
<dbReference type="GO" id="GO:0006950">
    <property type="term" value="P:response to stress"/>
    <property type="evidence" value="ECO:0007669"/>
    <property type="project" value="TreeGrafter"/>
</dbReference>
<dbReference type="Proteomes" id="UP000612585">
    <property type="component" value="Unassembled WGS sequence"/>
</dbReference>
<keyword evidence="2" id="KW-0238">DNA-binding</keyword>
<keyword evidence="3" id="KW-0804">Transcription</keyword>
<comment type="caution">
    <text evidence="5">The sequence shown here is derived from an EMBL/GenBank/DDBJ whole genome shotgun (WGS) entry which is preliminary data.</text>
</comment>
<dbReference type="EMBL" id="BOPG01000027">
    <property type="protein sequence ID" value="GIJ56930.1"/>
    <property type="molecule type" value="Genomic_DNA"/>
</dbReference>
<dbReference type="GO" id="GO:0003677">
    <property type="term" value="F:DNA binding"/>
    <property type="evidence" value="ECO:0007669"/>
    <property type="project" value="UniProtKB-KW"/>
</dbReference>
<dbReference type="Gene3D" id="1.10.10.10">
    <property type="entry name" value="Winged helix-like DNA-binding domain superfamily/Winged helix DNA-binding domain"/>
    <property type="match status" value="1"/>
</dbReference>
<dbReference type="PROSITE" id="PS50995">
    <property type="entry name" value="HTH_MARR_2"/>
    <property type="match status" value="1"/>
</dbReference>
<dbReference type="InterPro" id="IPR036388">
    <property type="entry name" value="WH-like_DNA-bd_sf"/>
</dbReference>
<dbReference type="SUPFAM" id="SSF46785">
    <property type="entry name" value="Winged helix' DNA-binding domain"/>
    <property type="match status" value="1"/>
</dbReference>